<evidence type="ECO:0000256" key="8">
    <source>
        <dbReference type="ARBA" id="ARBA00023014"/>
    </source>
</evidence>
<organism evidence="11 12">
    <name type="scientific">Bordetella bronchiseptica 253</name>
    <dbReference type="NCBI Taxonomy" id="568707"/>
    <lineage>
        <taxon>Bacteria</taxon>
        <taxon>Pseudomonadati</taxon>
        <taxon>Pseudomonadota</taxon>
        <taxon>Betaproteobacteria</taxon>
        <taxon>Burkholderiales</taxon>
        <taxon>Alcaligenaceae</taxon>
        <taxon>Bordetella</taxon>
    </lineage>
</organism>
<evidence type="ECO:0000259" key="10">
    <source>
        <dbReference type="PROSITE" id="PS51384"/>
    </source>
</evidence>
<proteinExistence type="predicted"/>
<keyword evidence="8" id="KW-0411">Iron-sulfur</keyword>
<evidence type="ECO:0000256" key="6">
    <source>
        <dbReference type="ARBA" id="ARBA00023002"/>
    </source>
</evidence>
<dbReference type="InterPro" id="IPR012675">
    <property type="entry name" value="Beta-grasp_dom_sf"/>
</dbReference>
<dbReference type="InterPro" id="IPR001041">
    <property type="entry name" value="2Fe-2S_ferredoxin-type"/>
</dbReference>
<protein>
    <submittedName>
        <fullName evidence="11">Putative vanillate O-demethylase oxidoreductase</fullName>
        <ecNumber evidence="11">1.14.13.-</ecNumber>
    </submittedName>
</protein>
<keyword evidence="3" id="KW-0288">FMN</keyword>
<dbReference type="GO" id="GO:0008168">
    <property type="term" value="F:methyltransferase activity"/>
    <property type="evidence" value="ECO:0007669"/>
    <property type="project" value="UniProtKB-KW"/>
</dbReference>
<dbReference type="InterPro" id="IPR036010">
    <property type="entry name" value="2Fe-2S_ferredoxin-like_sf"/>
</dbReference>
<dbReference type="GO" id="GO:0016491">
    <property type="term" value="F:oxidoreductase activity"/>
    <property type="evidence" value="ECO:0007669"/>
    <property type="project" value="UniProtKB-KW"/>
</dbReference>
<comment type="cofactor">
    <cofactor evidence="1">
        <name>FMN</name>
        <dbReference type="ChEBI" id="CHEBI:58210"/>
    </cofactor>
</comment>
<dbReference type="EMBL" id="HE965806">
    <property type="protein sequence ID" value="CCJ55564.1"/>
    <property type="molecule type" value="Genomic_DNA"/>
</dbReference>
<dbReference type="Gene3D" id="3.10.20.30">
    <property type="match status" value="1"/>
</dbReference>
<dbReference type="Proteomes" id="UP000007564">
    <property type="component" value="Chromosome"/>
</dbReference>
<dbReference type="GO" id="GO:0051537">
    <property type="term" value="F:2 iron, 2 sulfur cluster binding"/>
    <property type="evidence" value="ECO:0007669"/>
    <property type="project" value="UniProtKB-KW"/>
</dbReference>
<dbReference type="InterPro" id="IPR054582">
    <property type="entry name" value="DmmA-like_N"/>
</dbReference>
<dbReference type="PROSITE" id="PS51384">
    <property type="entry name" value="FAD_FR"/>
    <property type="match status" value="1"/>
</dbReference>
<dbReference type="PANTHER" id="PTHR47354:SF1">
    <property type="entry name" value="CARNITINE MONOOXYGENASE REDUCTASE SUBUNIT"/>
    <property type="match status" value="1"/>
</dbReference>
<dbReference type="Gene3D" id="3.40.50.80">
    <property type="entry name" value="Nucleotide-binding domain of ferredoxin-NADP reductase (FNR) module"/>
    <property type="match status" value="1"/>
</dbReference>
<gene>
    <name evidence="11" type="primary">vanB</name>
    <name evidence="11" type="ORF">BN112_3650</name>
</gene>
<dbReference type="SUPFAM" id="SSF54292">
    <property type="entry name" value="2Fe-2S ferredoxin-like"/>
    <property type="match status" value="1"/>
</dbReference>
<dbReference type="InterPro" id="IPR017927">
    <property type="entry name" value="FAD-bd_FR_type"/>
</dbReference>
<dbReference type="PRINTS" id="PR00409">
    <property type="entry name" value="PHDIOXRDTASE"/>
</dbReference>
<dbReference type="OrthoDB" id="544091at2"/>
<keyword evidence="2" id="KW-0285">Flavoprotein</keyword>
<dbReference type="PROSITE" id="PS00197">
    <property type="entry name" value="2FE2S_FER_1"/>
    <property type="match status" value="1"/>
</dbReference>
<dbReference type="InterPro" id="IPR017938">
    <property type="entry name" value="Riboflavin_synthase-like_b-brl"/>
</dbReference>
<evidence type="ECO:0000256" key="4">
    <source>
        <dbReference type="ARBA" id="ARBA00022714"/>
    </source>
</evidence>
<dbReference type="RefSeq" id="WP_003815651.1">
    <property type="nucleotide sequence ID" value="NC_019382.1"/>
</dbReference>
<dbReference type="InterPro" id="IPR006058">
    <property type="entry name" value="2Fe2S_fd_BS"/>
</dbReference>
<dbReference type="PANTHER" id="PTHR47354">
    <property type="entry name" value="NADH OXIDOREDUCTASE HCR"/>
    <property type="match status" value="1"/>
</dbReference>
<evidence type="ECO:0000313" key="11">
    <source>
        <dbReference type="EMBL" id="CCJ55564.1"/>
    </source>
</evidence>
<keyword evidence="4" id="KW-0001">2Fe-2S</keyword>
<feature type="domain" description="2Fe-2S ferredoxin-type" evidence="9">
    <location>
        <begin position="238"/>
        <end position="323"/>
    </location>
</feature>
<feature type="domain" description="FAD-binding FR-type" evidence="10">
    <location>
        <begin position="2"/>
        <end position="104"/>
    </location>
</feature>
<dbReference type="CDD" id="cd00207">
    <property type="entry name" value="fer2"/>
    <property type="match status" value="1"/>
</dbReference>
<evidence type="ECO:0000256" key="7">
    <source>
        <dbReference type="ARBA" id="ARBA00023004"/>
    </source>
</evidence>
<dbReference type="PROSITE" id="PS51085">
    <property type="entry name" value="2FE2S_FER_2"/>
    <property type="match status" value="1"/>
</dbReference>
<keyword evidence="5" id="KW-0479">Metal-binding</keyword>
<name>A0A0C6PBN9_BORBO</name>
<evidence type="ECO:0000256" key="5">
    <source>
        <dbReference type="ARBA" id="ARBA00022723"/>
    </source>
</evidence>
<dbReference type="GeneID" id="56476728"/>
<evidence type="ECO:0000313" key="12">
    <source>
        <dbReference type="Proteomes" id="UP000007564"/>
    </source>
</evidence>
<dbReference type="InterPro" id="IPR050415">
    <property type="entry name" value="MRET"/>
</dbReference>
<dbReference type="EC" id="1.14.13.-" evidence="11"/>
<sequence length="323" mass="34510">MNARLAVRIAGKHAGARDVCVLELESLDGEPLPAYAPGAHVDVHVGNGISRQYSLCRYGGPAARYQIAVLREPASRGGSQAVHDALDVGDVIEIGAPRNLFALADADGPSLLLAGGIGITPILCMAESLAARGGRFALHYCGRSRERMAFLDRLQAPGLAARAHIHTDDGPPAQRLDIAQVLARQEPGAHLYVCGPGGFIEAVIAQAREQGWDDARIHYERFSNPPGSDAAVAGDEGFEVQLSSSGEVFAVGKDESVVQALARHGVFVETSCEQGICGTCLLRVLEGEPDHRDMYLSDDEKRRNDQFLPCCSRARSKRLVLGL</sequence>
<evidence type="ECO:0000256" key="3">
    <source>
        <dbReference type="ARBA" id="ARBA00022643"/>
    </source>
</evidence>
<dbReference type="SUPFAM" id="SSF63380">
    <property type="entry name" value="Riboflavin synthase domain-like"/>
    <property type="match status" value="1"/>
</dbReference>
<dbReference type="GO" id="GO:0046872">
    <property type="term" value="F:metal ion binding"/>
    <property type="evidence" value="ECO:0007669"/>
    <property type="project" value="UniProtKB-KW"/>
</dbReference>
<evidence type="ECO:0000259" key="9">
    <source>
        <dbReference type="PROSITE" id="PS51085"/>
    </source>
</evidence>
<dbReference type="Pfam" id="PF22290">
    <property type="entry name" value="DmmA-like_N"/>
    <property type="match status" value="1"/>
</dbReference>
<dbReference type="InterPro" id="IPR039261">
    <property type="entry name" value="FNR_nucleotide-bd"/>
</dbReference>
<dbReference type="CDD" id="cd06185">
    <property type="entry name" value="PDR_like"/>
    <property type="match status" value="1"/>
</dbReference>
<dbReference type="GO" id="GO:0032259">
    <property type="term" value="P:methylation"/>
    <property type="evidence" value="ECO:0007669"/>
    <property type="project" value="UniProtKB-KW"/>
</dbReference>
<keyword evidence="11" id="KW-0808">Transferase</keyword>
<keyword evidence="11" id="KW-0489">Methyltransferase</keyword>
<dbReference type="HOGENOM" id="CLU_003827_17_0_4"/>
<evidence type="ECO:0000256" key="2">
    <source>
        <dbReference type="ARBA" id="ARBA00022630"/>
    </source>
</evidence>
<dbReference type="SUPFAM" id="SSF52343">
    <property type="entry name" value="Ferredoxin reductase-like, C-terminal NADP-linked domain"/>
    <property type="match status" value="1"/>
</dbReference>
<dbReference type="AlphaFoldDB" id="A0A0C6PBN9"/>
<dbReference type="KEGG" id="bbh:BN112_3650"/>
<dbReference type="Gene3D" id="2.40.30.10">
    <property type="entry name" value="Translation factors"/>
    <property type="match status" value="1"/>
</dbReference>
<accession>A0A0C6PBN9</accession>
<evidence type="ECO:0000256" key="1">
    <source>
        <dbReference type="ARBA" id="ARBA00001917"/>
    </source>
</evidence>
<keyword evidence="6 11" id="KW-0560">Oxidoreductase</keyword>
<dbReference type="Pfam" id="PF00111">
    <property type="entry name" value="Fer2"/>
    <property type="match status" value="1"/>
</dbReference>
<reference evidence="11 12" key="1">
    <citation type="journal article" date="2012" name="BMC Genomics">
        <title>Comparative genomics of the classical Bordetella subspecies: the evolution and exchange of virulence-associated diversity amongst closely related pathogens.</title>
        <authorList>
            <person name="Park J."/>
            <person name="Zhang Y."/>
            <person name="Buboltz A.M."/>
            <person name="Zhang X."/>
            <person name="Schuster S.C."/>
            <person name="Ahuja U."/>
            <person name="Liu M."/>
            <person name="Miller J.F."/>
            <person name="Sebaihia M."/>
            <person name="Bentley S.D."/>
            <person name="Parkhill J."/>
            <person name="Harvill E.T."/>
        </authorList>
    </citation>
    <scope>NUCLEOTIDE SEQUENCE [LARGE SCALE GENOMIC DNA]</scope>
    <source>
        <strain evidence="11 12">253</strain>
    </source>
</reference>
<keyword evidence="7" id="KW-0408">Iron</keyword>